<organism evidence="24 25">
    <name type="scientific">Coleophoma crateriformis</name>
    <dbReference type="NCBI Taxonomy" id="565419"/>
    <lineage>
        <taxon>Eukaryota</taxon>
        <taxon>Fungi</taxon>
        <taxon>Dikarya</taxon>
        <taxon>Ascomycota</taxon>
        <taxon>Pezizomycotina</taxon>
        <taxon>Leotiomycetes</taxon>
        <taxon>Helotiales</taxon>
        <taxon>Dermateaceae</taxon>
        <taxon>Coleophoma</taxon>
    </lineage>
</organism>
<dbReference type="SUPFAM" id="SSF52540">
    <property type="entry name" value="P-loop containing nucleoside triphosphate hydrolases"/>
    <property type="match status" value="1"/>
</dbReference>
<dbReference type="GO" id="GO:0004386">
    <property type="term" value="F:helicase activity"/>
    <property type="evidence" value="ECO:0007669"/>
    <property type="project" value="UniProtKB-KW"/>
</dbReference>
<proteinExistence type="inferred from homology"/>
<dbReference type="InterPro" id="IPR014001">
    <property type="entry name" value="Helicase_ATP-bd"/>
</dbReference>
<dbReference type="Gene3D" id="1.10.1520.10">
    <property type="entry name" value="Ribonuclease III domain"/>
    <property type="match status" value="2"/>
</dbReference>
<dbReference type="InterPro" id="IPR005034">
    <property type="entry name" value="Dicer_dimerisation"/>
</dbReference>
<keyword evidence="10" id="KW-0862">Zinc</keyword>
<dbReference type="InterPro" id="IPR006935">
    <property type="entry name" value="Helicase/UvrB_N"/>
</dbReference>
<feature type="domain" description="Helicase C-terminal" evidence="22">
    <location>
        <begin position="707"/>
        <end position="876"/>
    </location>
</feature>
<dbReference type="Gene3D" id="3.40.50.300">
    <property type="entry name" value="P-loop containing nucleotide triphosphate hydrolases"/>
    <property type="match status" value="2"/>
</dbReference>
<dbReference type="Pfam" id="PF03368">
    <property type="entry name" value="Dicer_dimer"/>
    <property type="match status" value="1"/>
</dbReference>
<dbReference type="GO" id="GO:0003677">
    <property type="term" value="F:DNA binding"/>
    <property type="evidence" value="ECO:0007669"/>
    <property type="project" value="InterPro"/>
</dbReference>
<keyword evidence="15" id="KW-0464">Manganese</keyword>
<dbReference type="PROSITE" id="PS50142">
    <property type="entry name" value="RNASE_3_2"/>
    <property type="match status" value="2"/>
</dbReference>
<dbReference type="GO" id="GO:0005634">
    <property type="term" value="C:nucleus"/>
    <property type="evidence" value="ECO:0007669"/>
    <property type="project" value="TreeGrafter"/>
</dbReference>
<evidence type="ECO:0000256" key="11">
    <source>
        <dbReference type="ARBA" id="ARBA00022840"/>
    </source>
</evidence>
<dbReference type="PANTHER" id="PTHR14950:SF62">
    <property type="entry name" value="DICER-LIKE PROTEIN 1"/>
    <property type="match status" value="1"/>
</dbReference>
<dbReference type="Proteomes" id="UP000256328">
    <property type="component" value="Unassembled WGS sequence"/>
</dbReference>
<evidence type="ECO:0000256" key="9">
    <source>
        <dbReference type="ARBA" id="ARBA00022806"/>
    </source>
</evidence>
<dbReference type="PANTHER" id="PTHR14950">
    <property type="entry name" value="DICER-RELATED"/>
    <property type="match status" value="1"/>
</dbReference>
<dbReference type="GO" id="GO:0005524">
    <property type="term" value="F:ATP binding"/>
    <property type="evidence" value="ECO:0007669"/>
    <property type="project" value="UniProtKB-KW"/>
</dbReference>
<dbReference type="PROSITE" id="PS51327">
    <property type="entry name" value="DICER_DSRBF"/>
    <property type="match status" value="1"/>
</dbReference>
<gene>
    <name evidence="24" type="ORF">BP5796_05640</name>
</gene>
<keyword evidence="12" id="KW-0460">Magnesium</keyword>
<dbReference type="GO" id="GO:0004525">
    <property type="term" value="F:ribonuclease III activity"/>
    <property type="evidence" value="ECO:0007669"/>
    <property type="project" value="InterPro"/>
</dbReference>
<dbReference type="InterPro" id="IPR003100">
    <property type="entry name" value="PAZ_dom"/>
</dbReference>
<comment type="function">
    <text evidence="16">Dicer-like endonuclease involved in cleaving double-stranded RNA in the RNA interference (RNAi) pathway. Produces 21 to 25 bp dsRNAs (siRNAs) which target the selective destruction of homologous RNAs leading to sequence-specific suppression of gene expression, called post-transcriptional gene silencing (PTGS). Part of a broad host defense response against viral infection and transposons.</text>
</comment>
<dbReference type="PROSITE" id="PS51194">
    <property type="entry name" value="HELICASE_CTER"/>
    <property type="match status" value="1"/>
</dbReference>
<dbReference type="PROSITE" id="PS50821">
    <property type="entry name" value="PAZ"/>
    <property type="match status" value="1"/>
</dbReference>
<dbReference type="GO" id="GO:0005737">
    <property type="term" value="C:cytoplasm"/>
    <property type="evidence" value="ECO:0007669"/>
    <property type="project" value="TreeGrafter"/>
</dbReference>
<evidence type="ECO:0000256" key="15">
    <source>
        <dbReference type="ARBA" id="ARBA00023211"/>
    </source>
</evidence>
<comment type="cofactor">
    <cofactor evidence="2">
        <name>Mg(2+)</name>
        <dbReference type="ChEBI" id="CHEBI:18420"/>
    </cofactor>
</comment>
<name>A0A3D8S3R7_9HELO</name>
<evidence type="ECO:0000256" key="2">
    <source>
        <dbReference type="ARBA" id="ARBA00001946"/>
    </source>
</evidence>
<evidence type="ECO:0000256" key="4">
    <source>
        <dbReference type="ARBA" id="ARBA00022721"/>
    </source>
</evidence>
<evidence type="ECO:0000256" key="13">
    <source>
        <dbReference type="ARBA" id="ARBA00022884"/>
    </source>
</evidence>
<comment type="cofactor">
    <cofactor evidence="1">
        <name>Mn(2+)</name>
        <dbReference type="ChEBI" id="CHEBI:29035"/>
    </cofactor>
</comment>
<accession>A0A3D8S3R7</accession>
<dbReference type="InterPro" id="IPR056755">
    <property type="entry name" value="DSRM_2"/>
</dbReference>
<dbReference type="CDD" id="cd18802">
    <property type="entry name" value="SF2_C_dicer"/>
    <property type="match status" value="1"/>
</dbReference>
<comment type="similarity">
    <text evidence="17 18">Belongs to the helicase family. Dicer subfamily.</text>
</comment>
<evidence type="ECO:0000313" key="25">
    <source>
        <dbReference type="Proteomes" id="UP000256328"/>
    </source>
</evidence>
<dbReference type="GO" id="GO:0051607">
    <property type="term" value="P:defense response to virus"/>
    <property type="evidence" value="ECO:0007669"/>
    <property type="project" value="UniProtKB-KW"/>
</dbReference>
<evidence type="ECO:0000256" key="10">
    <source>
        <dbReference type="ARBA" id="ARBA00022833"/>
    </source>
</evidence>
<evidence type="ECO:0000256" key="17">
    <source>
        <dbReference type="ARBA" id="ARBA00035116"/>
    </source>
</evidence>
<dbReference type="FunFam" id="3.40.50.300:FF:000628">
    <property type="entry name" value="Endoribonuclease Dicer"/>
    <property type="match status" value="1"/>
</dbReference>
<keyword evidence="13 18" id="KW-0694">RNA-binding</keyword>
<dbReference type="CDD" id="cd00593">
    <property type="entry name" value="RIBOc"/>
    <property type="match status" value="2"/>
</dbReference>
<dbReference type="Pfam" id="PF00636">
    <property type="entry name" value="Ribonuclease_3"/>
    <property type="match status" value="2"/>
</dbReference>
<evidence type="ECO:0000259" key="23">
    <source>
        <dbReference type="PROSITE" id="PS51327"/>
    </source>
</evidence>
<dbReference type="InterPro" id="IPR027417">
    <property type="entry name" value="P-loop_NTPase"/>
</dbReference>
<evidence type="ECO:0000259" key="20">
    <source>
        <dbReference type="PROSITE" id="PS50821"/>
    </source>
</evidence>
<feature type="domain" description="PAZ" evidence="20">
    <location>
        <begin position="1149"/>
        <end position="1279"/>
    </location>
</feature>
<evidence type="ECO:0000313" key="24">
    <source>
        <dbReference type="EMBL" id="RDW80942.1"/>
    </source>
</evidence>
<dbReference type="Pfam" id="PF24995">
    <property type="entry name" value="DSRM_2"/>
    <property type="match status" value="1"/>
</dbReference>
<dbReference type="InterPro" id="IPR038248">
    <property type="entry name" value="Dicer_dimer_sf"/>
</dbReference>
<dbReference type="PROSITE" id="PS00517">
    <property type="entry name" value="RNASE_3_1"/>
    <property type="match status" value="1"/>
</dbReference>
<keyword evidence="14" id="KW-0051">Antiviral defense</keyword>
<evidence type="ECO:0000256" key="12">
    <source>
        <dbReference type="ARBA" id="ARBA00022842"/>
    </source>
</evidence>
<evidence type="ECO:0000256" key="7">
    <source>
        <dbReference type="ARBA" id="ARBA00022741"/>
    </source>
</evidence>
<dbReference type="Gene3D" id="3.30.160.380">
    <property type="entry name" value="Dicer dimerisation domain"/>
    <property type="match status" value="1"/>
</dbReference>
<keyword evidence="5" id="KW-0479">Metal-binding</keyword>
<dbReference type="Pfam" id="PF04851">
    <property type="entry name" value="ResIII"/>
    <property type="match status" value="1"/>
</dbReference>
<comment type="caution">
    <text evidence="24">The sequence shown here is derived from an EMBL/GenBank/DDBJ whole genome shotgun (WGS) entry which is preliminary data.</text>
</comment>
<evidence type="ECO:0000259" key="22">
    <source>
        <dbReference type="PROSITE" id="PS51194"/>
    </source>
</evidence>
<evidence type="ECO:0000256" key="14">
    <source>
        <dbReference type="ARBA" id="ARBA00023118"/>
    </source>
</evidence>
<evidence type="ECO:0000256" key="3">
    <source>
        <dbReference type="ARBA" id="ARBA00020797"/>
    </source>
</evidence>
<feature type="domain" description="RNase III" evidence="19">
    <location>
        <begin position="1348"/>
        <end position="1458"/>
    </location>
</feature>
<evidence type="ECO:0000259" key="21">
    <source>
        <dbReference type="PROSITE" id="PS51192"/>
    </source>
</evidence>
<dbReference type="InterPro" id="IPR001650">
    <property type="entry name" value="Helicase_C-like"/>
</dbReference>
<evidence type="ECO:0000259" key="19">
    <source>
        <dbReference type="PROSITE" id="PS50142"/>
    </source>
</evidence>
<feature type="domain" description="RNase III" evidence="19">
    <location>
        <begin position="1509"/>
        <end position="1672"/>
    </location>
</feature>
<protein>
    <recommendedName>
        <fullName evidence="3">Dicer-like protein 1</fullName>
    </recommendedName>
</protein>
<dbReference type="FunFam" id="1.10.1520.10:FF:000015">
    <property type="entry name" value="Dicer-like protein 1"/>
    <property type="match status" value="1"/>
</dbReference>
<keyword evidence="7" id="KW-0547">Nucleotide-binding</keyword>
<dbReference type="CDD" id="cd18034">
    <property type="entry name" value="DEXHc_dicer"/>
    <property type="match status" value="1"/>
</dbReference>
<dbReference type="Pfam" id="PF00271">
    <property type="entry name" value="Helicase_C"/>
    <property type="match status" value="1"/>
</dbReference>
<dbReference type="FunFam" id="3.40.50.300:FF:001669">
    <property type="entry name" value="Dicer-like protein 1"/>
    <property type="match status" value="1"/>
</dbReference>
<feature type="domain" description="Dicer dsRNA-binding fold" evidence="23">
    <location>
        <begin position="908"/>
        <end position="999"/>
    </location>
</feature>
<sequence>MEATLIDADPPPVFPACYSHISEDTISLLRQMIPPWRTTAEDESEKMPLNNISQISESTLIDLEELIDLDFNSTGSNEELVLSTRGLPAASSHANTLQLPDGKAELVSVTDDSTSQVSVTKQVELLAIKATKPLDLLSQDTSIHMPSSSPGFGSSTSTMNDGLASIRASSISWHKSNASHSCTAQTESPNPHHAQLALQPAFCEEATLSSKLTSHAHAESSKFVHSPSKTATLVTRSTADVIADLKRPIRNPAQVISHQKDTKFDSITDAVHTRQQGCGAVNMGASFSLVDEVEDEHNYGSNTESEAEYVMETNRPKRISERRRRQQAIAEAHLRKTAWEAGNLASDVKPGAEDQQSTRWLVKHSESKEIISSPRDYQVELFERAKEKNIIAVLDTGSGKTLIAVLLLRHVITEELENRALGKPKRISFFLVDSVALVFQQHAVLFANLDQKMAYFCGDMGCDLWSKQLWEKHFSENMIIVCTAEVLCQCLHHSYITMDNINLLIFDEAHHAKKNHSYARIIKDFYTEMQPDAVRPKIFGMTASPVDARVDVRKAAAELEALLHCEITTAADTSLLQYSVKSHVEQLAKYAPLGPRFETKLFKQMVARFKTSWLFQKPLRYSYEMTSDLGSWCADQVWPLCLSEEEIPKLLAKTERLYHAKRVVEPIEELEARKEQIREAQTIIKSHDFEAPDYDPSRSISKNLSTKAVLLIQYLRERYERPTDDKCIVFVKQRYTACLLAQLFAQETIGTPHLRVGTLVGTRSPEVGDMNASFRQQVITLMNFRQGKVNCLFATSVAEEGLDIPDCNLVIRFDLYTTLIQYIQSRGRARHANSRYIHMCEDRNLVHAEIIKEVRKNEGILKRFCNELPDDRKLTGNDYNMDYFLAKERTHRVYTVPATGAKLTYRMSLMVLAHFVDSLPRSSETENLLPEYVITNRNKQYIGEVVLPESSPIRGAIGRPASTRQVAKCSAAFETCLELLKGKFLNHHLLPIYTKKIPAMRNALLAVDSKQRETYDMRTKPSLWNITGVPKKMYMSVLTLKNPEHLGRPSQPLALLTRTPLPKFPQFPLHFGHGELSLVECKPISTPLDLDSDDEILHQLNGFTLRFFNDVFSKLYAADPASMPYFLAPIKNDVSLTAETHPTDLVSWDIVKVAVEHEGVPWDEHTPESFFSNKYIVDPWDGSRKFWSVCVTQRYKPLDPVPMNTAPRPGAKRNNSNIMEYSCSLWEKARARRTFREDQFVVEAELIGLRRNLLDEFDVDDDKTPKNCFIIVEPMRISPIPTTVVAMAYLFPAIIHRIESYMIALEACSMLNLDVGPDLALEAMTKDSDNTDEHGEQQVNFQRGMGTNYERLEFLGDCFLKMATSISLYSMHPDSNEFQFHVDRMLLICNKNLRNNAISLKLYEFIRSQGFNRRSWYPEGLVLQKGKRTAAPKSHKLGDKTIADVSEALIGAALLTQKDTNNMDGAVRAVTELVRSENHDLTSYADYYKQYTKPKYQIAAATAAQTELARQVAEKHPYHFKYPRLLRSAFIHPSYPFSYENIPSYQRLEFLGDSLLDMACVNFLFHKYPTRDPQWLTEHKMAMVSNRFLGALCVMLGFHKHLLVFNATFQKQIQDYVFEITEARTEAEEKAVAEGLTRDKCSPDFWVQTKPPPKCLPDVVEAFIGAIFVDSEYNYHEVERFFDEHIQWYFQDMSIYDSFANQHPTTVLANFLDTNMGCSNWRLFSKPIPQIDGSKTQVLACIMIHDQVIADDRGDSARYAKVRASQLAMRILDGLSPTEFRQKYACDCSTEGAVIVDEEVQHGSAI</sequence>
<dbReference type="SMART" id="SM00490">
    <property type="entry name" value="HELICc"/>
    <property type="match status" value="1"/>
</dbReference>
<keyword evidence="6" id="KW-0677">Repeat</keyword>
<evidence type="ECO:0000256" key="6">
    <source>
        <dbReference type="ARBA" id="ARBA00022737"/>
    </source>
</evidence>
<dbReference type="InterPro" id="IPR036389">
    <property type="entry name" value="RNase_III_sf"/>
</dbReference>
<keyword evidence="25" id="KW-1185">Reference proteome</keyword>
<keyword evidence="11" id="KW-0067">ATP-binding</keyword>
<evidence type="ECO:0000256" key="18">
    <source>
        <dbReference type="PROSITE-ProRule" id="PRU00657"/>
    </source>
</evidence>
<evidence type="ECO:0000256" key="1">
    <source>
        <dbReference type="ARBA" id="ARBA00001936"/>
    </source>
</evidence>
<reference evidence="24 25" key="1">
    <citation type="journal article" date="2018" name="IMA Fungus">
        <title>IMA Genome-F 9: Draft genome sequence of Annulohypoxylon stygium, Aspergillus mulundensis, Berkeleyomyces basicola (syn. Thielaviopsis basicola), Ceratocystis smalleyi, two Cercospora beticola strains, Coleophoma cylindrospora, Fusarium fracticaudum, Phialophora cf. hyalina, and Morchella septimelata.</title>
        <authorList>
            <person name="Wingfield B.D."/>
            <person name="Bills G.F."/>
            <person name="Dong Y."/>
            <person name="Huang W."/>
            <person name="Nel W.J."/>
            <person name="Swalarsk-Parry B.S."/>
            <person name="Vaghefi N."/>
            <person name="Wilken P.M."/>
            <person name="An Z."/>
            <person name="de Beer Z.W."/>
            <person name="De Vos L."/>
            <person name="Chen L."/>
            <person name="Duong T.A."/>
            <person name="Gao Y."/>
            <person name="Hammerbacher A."/>
            <person name="Kikkert J.R."/>
            <person name="Li Y."/>
            <person name="Li H."/>
            <person name="Li K."/>
            <person name="Li Q."/>
            <person name="Liu X."/>
            <person name="Ma X."/>
            <person name="Naidoo K."/>
            <person name="Pethybridge S.J."/>
            <person name="Sun J."/>
            <person name="Steenkamp E.T."/>
            <person name="van der Nest M.A."/>
            <person name="van Wyk S."/>
            <person name="Wingfield M.J."/>
            <person name="Xiong C."/>
            <person name="Yue Q."/>
            <person name="Zhang X."/>
        </authorList>
    </citation>
    <scope>NUCLEOTIDE SEQUENCE [LARGE SCALE GENOMIC DNA]</scope>
    <source>
        <strain evidence="24 25">BP5796</strain>
    </source>
</reference>
<keyword evidence="9" id="KW-0347">Helicase</keyword>
<evidence type="ECO:0000256" key="5">
    <source>
        <dbReference type="ARBA" id="ARBA00022723"/>
    </source>
</evidence>
<dbReference type="SUPFAM" id="SSF69065">
    <property type="entry name" value="RNase III domain-like"/>
    <property type="match status" value="2"/>
</dbReference>
<dbReference type="InterPro" id="IPR000999">
    <property type="entry name" value="RNase_III_dom"/>
</dbReference>
<dbReference type="OrthoDB" id="416741at2759"/>
<dbReference type="GO" id="GO:0030422">
    <property type="term" value="P:siRNA processing"/>
    <property type="evidence" value="ECO:0007669"/>
    <property type="project" value="TreeGrafter"/>
</dbReference>
<dbReference type="GO" id="GO:0003723">
    <property type="term" value="F:RNA binding"/>
    <property type="evidence" value="ECO:0007669"/>
    <property type="project" value="UniProtKB-UniRule"/>
</dbReference>
<dbReference type="GO" id="GO:0046872">
    <property type="term" value="F:metal ion binding"/>
    <property type="evidence" value="ECO:0007669"/>
    <property type="project" value="UniProtKB-KW"/>
</dbReference>
<keyword evidence="4" id="KW-0930">Antiviral protein</keyword>
<evidence type="ECO:0000256" key="16">
    <source>
        <dbReference type="ARBA" id="ARBA00025403"/>
    </source>
</evidence>
<dbReference type="PROSITE" id="PS51192">
    <property type="entry name" value="HELICASE_ATP_BIND_1"/>
    <property type="match status" value="1"/>
</dbReference>
<feature type="domain" description="Helicase ATP-binding" evidence="21">
    <location>
        <begin position="381"/>
        <end position="563"/>
    </location>
</feature>
<dbReference type="GO" id="GO:0050688">
    <property type="term" value="P:regulation of defense response to virus"/>
    <property type="evidence" value="ECO:0007669"/>
    <property type="project" value="UniProtKB-KW"/>
</dbReference>
<dbReference type="EMBL" id="PDLN01000007">
    <property type="protein sequence ID" value="RDW80942.1"/>
    <property type="molecule type" value="Genomic_DNA"/>
</dbReference>
<evidence type="ECO:0000256" key="8">
    <source>
        <dbReference type="ARBA" id="ARBA00022801"/>
    </source>
</evidence>
<dbReference type="SMART" id="SM00535">
    <property type="entry name" value="RIBOc"/>
    <property type="match status" value="2"/>
</dbReference>
<dbReference type="SMART" id="SM00487">
    <property type="entry name" value="DEXDc"/>
    <property type="match status" value="1"/>
</dbReference>
<keyword evidence="8" id="KW-0378">Hydrolase</keyword>